<feature type="transmembrane region" description="Helical" evidence="6">
    <location>
        <begin position="112"/>
        <end position="131"/>
    </location>
</feature>
<evidence type="ECO:0000256" key="3">
    <source>
        <dbReference type="ARBA" id="ARBA00022692"/>
    </source>
</evidence>
<dbReference type="EMBL" id="BORQ01000001">
    <property type="protein sequence ID" value="GIO29480.1"/>
    <property type="molecule type" value="Genomic_DNA"/>
</dbReference>
<feature type="transmembrane region" description="Helical" evidence="6">
    <location>
        <begin position="54"/>
        <end position="79"/>
    </location>
</feature>
<proteinExistence type="predicted"/>
<evidence type="ECO:0000256" key="5">
    <source>
        <dbReference type="ARBA" id="ARBA00023136"/>
    </source>
</evidence>
<dbReference type="Proteomes" id="UP000679779">
    <property type="component" value="Unassembled WGS sequence"/>
</dbReference>
<accession>A0A919XF75</accession>
<feature type="transmembrane region" description="Helical" evidence="6">
    <location>
        <begin position="330"/>
        <end position="354"/>
    </location>
</feature>
<keyword evidence="5 6" id="KW-0472">Membrane</keyword>
<evidence type="ECO:0000256" key="4">
    <source>
        <dbReference type="ARBA" id="ARBA00022989"/>
    </source>
</evidence>
<dbReference type="InterPro" id="IPR050327">
    <property type="entry name" value="Proton-linked_MCT"/>
</dbReference>
<dbReference type="Gene3D" id="1.20.1250.20">
    <property type="entry name" value="MFS general substrate transporter like domains"/>
    <property type="match status" value="2"/>
</dbReference>
<keyword evidence="2" id="KW-0813">Transport</keyword>
<protein>
    <submittedName>
        <fullName evidence="8">MFS transporter</fullName>
    </submittedName>
</protein>
<dbReference type="RefSeq" id="WP_201452073.1">
    <property type="nucleotide sequence ID" value="NZ_BORQ01000001.1"/>
</dbReference>
<dbReference type="PANTHER" id="PTHR11360:SF290">
    <property type="entry name" value="MONOCARBOXYLATE MFS PERMEASE"/>
    <property type="match status" value="1"/>
</dbReference>
<feature type="transmembrane region" description="Helical" evidence="6">
    <location>
        <begin position="86"/>
        <end position="106"/>
    </location>
</feature>
<feature type="transmembrane region" description="Helical" evidence="6">
    <location>
        <begin position="239"/>
        <end position="263"/>
    </location>
</feature>
<feature type="transmembrane region" description="Helical" evidence="6">
    <location>
        <begin position="143"/>
        <end position="163"/>
    </location>
</feature>
<dbReference type="GO" id="GO:0005886">
    <property type="term" value="C:plasma membrane"/>
    <property type="evidence" value="ECO:0007669"/>
    <property type="project" value="UniProtKB-SubCell"/>
</dbReference>
<feature type="transmembrane region" description="Helical" evidence="6">
    <location>
        <begin position="269"/>
        <end position="293"/>
    </location>
</feature>
<dbReference type="InterPro" id="IPR020846">
    <property type="entry name" value="MFS_dom"/>
</dbReference>
<dbReference type="PANTHER" id="PTHR11360">
    <property type="entry name" value="MONOCARBOXYLATE TRANSPORTER"/>
    <property type="match status" value="1"/>
</dbReference>
<keyword evidence="3 6" id="KW-0812">Transmembrane</keyword>
<dbReference type="AlphaFoldDB" id="A0A919XF75"/>
<evidence type="ECO:0000256" key="1">
    <source>
        <dbReference type="ARBA" id="ARBA00004651"/>
    </source>
</evidence>
<feature type="transmembrane region" description="Helical" evidence="6">
    <location>
        <begin position="175"/>
        <end position="195"/>
    </location>
</feature>
<dbReference type="Pfam" id="PF07690">
    <property type="entry name" value="MFS_1"/>
    <property type="match status" value="1"/>
</dbReference>
<name>A0A919XF75_9BACL</name>
<comment type="caution">
    <text evidence="8">The sequence shown here is derived from an EMBL/GenBank/DDBJ whole genome shotgun (WGS) entry which is preliminary data.</text>
</comment>
<feature type="domain" description="Major facilitator superfamily (MFS) profile" evidence="7">
    <location>
        <begin position="19"/>
        <end position="421"/>
    </location>
</feature>
<keyword evidence="4 6" id="KW-1133">Transmembrane helix</keyword>
<sequence length="428" mass="46192">MTEEQVQIRPKSRFYYGWIIVLLTFATLLISAGIRSLPSVLLVPFQNEFGWSRGSISSVISIGIFLYGLVGPFSAALLLKFGFRKVIVASLAVLGLSLAVTPLIRSFWQYELLWGIVSGLATGMMANVLGVTVSNQWFVKRKGLVVGLLTASAATGQLLFLPLFAKLTSELGWRYAVYAAVFSIVVVLAAVAVWMRNHPYEVGAAPYGSTEMAKPVPFKGNIFLAPLQNLRMALGSATFWLLAGTFFFCGLSTNGLIGTHLIAACGDHGILEVAAAGLLAMMGVFDLFGTTISGWLSDRFDSRKLLFVYYGFRGLSLLFLPYALNSASPYMLVAFSVFYGLDWIATVPPTAKLAGEAFGKERSGMIFGWVVVAHQIGASAAAYGAGALRDWLGSYSQAFVVAGFLCFIASVMAMQIRKNQTRSTSLSA</sequence>
<keyword evidence="9" id="KW-1185">Reference proteome</keyword>
<comment type="subcellular location">
    <subcellularLocation>
        <location evidence="1">Cell membrane</location>
        <topology evidence="1">Multi-pass membrane protein</topology>
    </subcellularLocation>
</comment>
<gene>
    <name evidence="8" type="ORF">J2TS6_06210</name>
</gene>
<feature type="transmembrane region" description="Helical" evidence="6">
    <location>
        <begin position="366"/>
        <end position="388"/>
    </location>
</feature>
<dbReference type="InterPro" id="IPR011701">
    <property type="entry name" value="MFS"/>
</dbReference>
<dbReference type="PROSITE" id="PS50850">
    <property type="entry name" value="MFS"/>
    <property type="match status" value="1"/>
</dbReference>
<dbReference type="GO" id="GO:0022857">
    <property type="term" value="F:transmembrane transporter activity"/>
    <property type="evidence" value="ECO:0007669"/>
    <property type="project" value="InterPro"/>
</dbReference>
<dbReference type="CDD" id="cd17355">
    <property type="entry name" value="MFS_YcxA_like"/>
    <property type="match status" value="1"/>
</dbReference>
<feature type="transmembrane region" description="Helical" evidence="6">
    <location>
        <begin position="305"/>
        <end position="324"/>
    </location>
</feature>
<evidence type="ECO:0000256" key="2">
    <source>
        <dbReference type="ARBA" id="ARBA00022448"/>
    </source>
</evidence>
<evidence type="ECO:0000256" key="6">
    <source>
        <dbReference type="SAM" id="Phobius"/>
    </source>
</evidence>
<dbReference type="SUPFAM" id="SSF103473">
    <property type="entry name" value="MFS general substrate transporter"/>
    <property type="match status" value="1"/>
</dbReference>
<dbReference type="InterPro" id="IPR036259">
    <property type="entry name" value="MFS_trans_sf"/>
</dbReference>
<evidence type="ECO:0000259" key="7">
    <source>
        <dbReference type="PROSITE" id="PS50850"/>
    </source>
</evidence>
<organism evidence="8 9">
    <name type="scientific">Paenibacillus albilobatus</name>
    <dbReference type="NCBI Taxonomy" id="2716884"/>
    <lineage>
        <taxon>Bacteria</taxon>
        <taxon>Bacillati</taxon>
        <taxon>Bacillota</taxon>
        <taxon>Bacilli</taxon>
        <taxon>Bacillales</taxon>
        <taxon>Paenibacillaceae</taxon>
        <taxon>Paenibacillus</taxon>
    </lineage>
</organism>
<evidence type="ECO:0000313" key="9">
    <source>
        <dbReference type="Proteomes" id="UP000679779"/>
    </source>
</evidence>
<feature type="transmembrane region" description="Helical" evidence="6">
    <location>
        <begin position="394"/>
        <end position="414"/>
    </location>
</feature>
<evidence type="ECO:0000313" key="8">
    <source>
        <dbReference type="EMBL" id="GIO29480.1"/>
    </source>
</evidence>
<reference evidence="8" key="1">
    <citation type="submission" date="2021-03" db="EMBL/GenBank/DDBJ databases">
        <title>Antimicrobial resistance genes in bacteria isolated from Japanese honey, and their potential for conferring macrolide and lincosamide resistance in the American foulbrood pathogen Paenibacillus larvae.</title>
        <authorList>
            <person name="Okamoto M."/>
            <person name="Kumagai M."/>
            <person name="Kanamori H."/>
            <person name="Takamatsu D."/>
        </authorList>
    </citation>
    <scope>NUCLEOTIDE SEQUENCE</scope>
    <source>
        <strain evidence="8">J2TS6</strain>
    </source>
</reference>
<feature type="transmembrane region" description="Helical" evidence="6">
    <location>
        <begin position="14"/>
        <end position="34"/>
    </location>
</feature>